<dbReference type="AlphaFoldDB" id="A9NPR3"/>
<keyword evidence="2" id="KW-0106">Calcium</keyword>
<accession>A9NPR3</accession>
<dbReference type="SMART" id="SM00239">
    <property type="entry name" value="C2"/>
    <property type="match status" value="1"/>
</dbReference>
<dbReference type="CDD" id="cd04049">
    <property type="entry name" value="C2_putative_Elicitor-responsive_gene"/>
    <property type="match status" value="1"/>
</dbReference>
<protein>
    <recommendedName>
        <fullName evidence="3">C2 domain-containing protein</fullName>
    </recommendedName>
</protein>
<dbReference type="PROSITE" id="PS50004">
    <property type="entry name" value="C2"/>
    <property type="match status" value="1"/>
</dbReference>
<dbReference type="Gene3D" id="2.60.40.150">
    <property type="entry name" value="C2 domain"/>
    <property type="match status" value="1"/>
</dbReference>
<evidence type="ECO:0000256" key="1">
    <source>
        <dbReference type="ARBA" id="ARBA00022723"/>
    </source>
</evidence>
<proteinExistence type="evidence at transcript level"/>
<dbReference type="InterPro" id="IPR035892">
    <property type="entry name" value="C2_domain_sf"/>
</dbReference>
<keyword evidence="1" id="KW-0479">Metal-binding</keyword>
<dbReference type="GO" id="GO:0046872">
    <property type="term" value="F:metal ion binding"/>
    <property type="evidence" value="ECO:0007669"/>
    <property type="project" value="UniProtKB-KW"/>
</dbReference>
<organism evidence="4">
    <name type="scientific">Picea sitchensis</name>
    <name type="common">Sitka spruce</name>
    <name type="synonym">Pinus sitchensis</name>
    <dbReference type="NCBI Taxonomy" id="3332"/>
    <lineage>
        <taxon>Eukaryota</taxon>
        <taxon>Viridiplantae</taxon>
        <taxon>Streptophyta</taxon>
        <taxon>Embryophyta</taxon>
        <taxon>Tracheophyta</taxon>
        <taxon>Spermatophyta</taxon>
        <taxon>Pinopsida</taxon>
        <taxon>Pinidae</taxon>
        <taxon>Conifers I</taxon>
        <taxon>Pinales</taxon>
        <taxon>Pinaceae</taxon>
        <taxon>Picea</taxon>
    </lineage>
</organism>
<feature type="domain" description="C2" evidence="3">
    <location>
        <begin position="1"/>
        <end position="103"/>
    </location>
</feature>
<evidence type="ECO:0000313" key="4">
    <source>
        <dbReference type="EMBL" id="ABK22624.1"/>
    </source>
</evidence>
<sequence length="148" mass="16310">MPRGTLEVLLVNAEGLENSDFLCNMDPYVIIQCRTQQQKSSVASGQGSNPEWNQQFVFTVAEGVTDLTLKIMDSDNANEDDFVGEASIPLEGVFMEGSLPPTHYNVVLPDKTYCGEIKVGLTFTIKEEEDCCEEAATEEVGGWKQSSY</sequence>
<dbReference type="Pfam" id="PF00168">
    <property type="entry name" value="C2"/>
    <property type="match status" value="1"/>
</dbReference>
<dbReference type="EMBL" id="EF083274">
    <property type="protein sequence ID" value="ABK22624.1"/>
    <property type="molecule type" value="mRNA"/>
</dbReference>
<name>A9NPR3_PICSI</name>
<reference evidence="4" key="1">
    <citation type="journal article" date="2008" name="BMC Genomics">
        <title>A conifer genomics resource of 200,000 spruce (Picea spp.) ESTs and 6,464 high-quality, sequence-finished full-length cDNAs for Sitka spruce (Picea sitchensis).</title>
        <authorList>
            <person name="Ralph S.G."/>
            <person name="Chun H.J."/>
            <person name="Kolosova N."/>
            <person name="Cooper D."/>
            <person name="Oddy C."/>
            <person name="Ritland C.E."/>
            <person name="Kirkpatrick R."/>
            <person name="Moore R."/>
            <person name="Barber S."/>
            <person name="Holt R.A."/>
            <person name="Jones S.J."/>
            <person name="Marra M.A."/>
            <person name="Douglas C.J."/>
            <person name="Ritland K."/>
            <person name="Bohlmann J."/>
        </authorList>
    </citation>
    <scope>NUCLEOTIDE SEQUENCE</scope>
    <source>
        <tissue evidence="4">Bark</tissue>
    </source>
</reference>
<dbReference type="InterPro" id="IPR000008">
    <property type="entry name" value="C2_dom"/>
</dbReference>
<dbReference type="PANTHER" id="PTHR46502">
    <property type="entry name" value="C2 DOMAIN-CONTAINING"/>
    <property type="match status" value="1"/>
</dbReference>
<evidence type="ECO:0000256" key="2">
    <source>
        <dbReference type="ARBA" id="ARBA00022837"/>
    </source>
</evidence>
<dbReference type="PANTHER" id="PTHR46502:SF2">
    <property type="entry name" value="16 KDA PHLOEM PROTEIN 2"/>
    <property type="match status" value="1"/>
</dbReference>
<evidence type="ECO:0000259" key="3">
    <source>
        <dbReference type="PROSITE" id="PS50004"/>
    </source>
</evidence>
<dbReference type="OMA" id="IPITCYN"/>
<dbReference type="SUPFAM" id="SSF49562">
    <property type="entry name" value="C2 domain (Calcium/lipid-binding domain, CaLB)"/>
    <property type="match status" value="1"/>
</dbReference>